<dbReference type="KEGG" id="cput:CONPUDRAFT_69795"/>
<gene>
    <name evidence="2" type="ORF">CONPUDRAFT_69795</name>
</gene>
<evidence type="ECO:0000313" key="3">
    <source>
        <dbReference type="Proteomes" id="UP000053558"/>
    </source>
</evidence>
<dbReference type="AlphaFoldDB" id="A0A5M3N1L7"/>
<proteinExistence type="predicted"/>
<dbReference type="Proteomes" id="UP000053558">
    <property type="component" value="Unassembled WGS sequence"/>
</dbReference>
<comment type="caution">
    <text evidence="2">The sequence shown here is derived from an EMBL/GenBank/DDBJ whole genome shotgun (WGS) entry which is preliminary data.</text>
</comment>
<feature type="compositionally biased region" description="Basic and acidic residues" evidence="1">
    <location>
        <begin position="128"/>
        <end position="142"/>
    </location>
</feature>
<dbReference type="GeneID" id="19208765"/>
<organism evidence="2 3">
    <name type="scientific">Coniophora puteana (strain RWD-64-598)</name>
    <name type="common">Brown rot fungus</name>
    <dbReference type="NCBI Taxonomy" id="741705"/>
    <lineage>
        <taxon>Eukaryota</taxon>
        <taxon>Fungi</taxon>
        <taxon>Dikarya</taxon>
        <taxon>Basidiomycota</taxon>
        <taxon>Agaricomycotina</taxon>
        <taxon>Agaricomycetes</taxon>
        <taxon>Agaricomycetidae</taxon>
        <taxon>Boletales</taxon>
        <taxon>Coniophorineae</taxon>
        <taxon>Coniophoraceae</taxon>
        <taxon>Coniophora</taxon>
    </lineage>
</organism>
<feature type="region of interest" description="Disordered" evidence="1">
    <location>
        <begin position="128"/>
        <end position="162"/>
    </location>
</feature>
<dbReference type="RefSeq" id="XP_007764158.1">
    <property type="nucleotide sequence ID" value="XM_007765968.1"/>
</dbReference>
<accession>A0A5M3N1L7</accession>
<sequence length="162" mass="17964">MPPPWENIPFGCDDYPTGEVLRTVELVYEYAGRPLPHPIDGFHNTPSLGYVPPEEGLSEPKAVVLNLREGIGDSQRVIFTVKPATMMITPKIEMQDFCVCKGIVDDVIEAQRFAYKWAADSVAAREAKEREEAQQRQAEHEAVMANLQANGHVPPNGFSKTG</sequence>
<evidence type="ECO:0000313" key="2">
    <source>
        <dbReference type="EMBL" id="EIW84795.1"/>
    </source>
</evidence>
<evidence type="ECO:0000256" key="1">
    <source>
        <dbReference type="SAM" id="MobiDB-lite"/>
    </source>
</evidence>
<protein>
    <submittedName>
        <fullName evidence="2">Uncharacterized protein</fullName>
    </submittedName>
</protein>
<keyword evidence="3" id="KW-1185">Reference proteome</keyword>
<dbReference type="EMBL" id="JH711574">
    <property type="protein sequence ID" value="EIW84795.1"/>
    <property type="molecule type" value="Genomic_DNA"/>
</dbReference>
<reference evidence="3" key="1">
    <citation type="journal article" date="2012" name="Science">
        <title>The Paleozoic origin of enzymatic lignin decomposition reconstructed from 31 fungal genomes.</title>
        <authorList>
            <person name="Floudas D."/>
            <person name="Binder M."/>
            <person name="Riley R."/>
            <person name="Barry K."/>
            <person name="Blanchette R.A."/>
            <person name="Henrissat B."/>
            <person name="Martinez A.T."/>
            <person name="Otillar R."/>
            <person name="Spatafora J.W."/>
            <person name="Yadav J.S."/>
            <person name="Aerts A."/>
            <person name="Benoit I."/>
            <person name="Boyd A."/>
            <person name="Carlson A."/>
            <person name="Copeland A."/>
            <person name="Coutinho P.M."/>
            <person name="de Vries R.P."/>
            <person name="Ferreira P."/>
            <person name="Findley K."/>
            <person name="Foster B."/>
            <person name="Gaskell J."/>
            <person name="Glotzer D."/>
            <person name="Gorecki P."/>
            <person name="Heitman J."/>
            <person name="Hesse C."/>
            <person name="Hori C."/>
            <person name="Igarashi K."/>
            <person name="Jurgens J.A."/>
            <person name="Kallen N."/>
            <person name="Kersten P."/>
            <person name="Kohler A."/>
            <person name="Kuees U."/>
            <person name="Kumar T.K.A."/>
            <person name="Kuo A."/>
            <person name="LaButti K."/>
            <person name="Larrondo L.F."/>
            <person name="Lindquist E."/>
            <person name="Ling A."/>
            <person name="Lombard V."/>
            <person name="Lucas S."/>
            <person name="Lundell T."/>
            <person name="Martin R."/>
            <person name="McLaughlin D.J."/>
            <person name="Morgenstern I."/>
            <person name="Morin E."/>
            <person name="Murat C."/>
            <person name="Nagy L.G."/>
            <person name="Nolan M."/>
            <person name="Ohm R.A."/>
            <person name="Patyshakuliyeva A."/>
            <person name="Rokas A."/>
            <person name="Ruiz-Duenas F.J."/>
            <person name="Sabat G."/>
            <person name="Salamov A."/>
            <person name="Samejima M."/>
            <person name="Schmutz J."/>
            <person name="Slot J.C."/>
            <person name="St John F."/>
            <person name="Stenlid J."/>
            <person name="Sun H."/>
            <person name="Sun S."/>
            <person name="Syed K."/>
            <person name="Tsang A."/>
            <person name="Wiebenga A."/>
            <person name="Young D."/>
            <person name="Pisabarro A."/>
            <person name="Eastwood D.C."/>
            <person name="Martin F."/>
            <person name="Cullen D."/>
            <person name="Grigoriev I.V."/>
            <person name="Hibbett D.S."/>
        </authorList>
    </citation>
    <scope>NUCLEOTIDE SEQUENCE [LARGE SCALE GENOMIC DNA]</scope>
    <source>
        <strain evidence="3">RWD-64-598 SS2</strain>
    </source>
</reference>
<name>A0A5M3N1L7_CONPW</name>